<reference evidence="2 3" key="1">
    <citation type="submission" date="2020-02" db="EMBL/GenBank/DDBJ databases">
        <authorList>
            <person name="Ferguson B K."/>
        </authorList>
    </citation>
    <scope>NUCLEOTIDE SEQUENCE [LARGE SCALE GENOMIC DNA]</scope>
</reference>
<feature type="compositionally biased region" description="Polar residues" evidence="1">
    <location>
        <begin position="60"/>
        <end position="69"/>
    </location>
</feature>
<protein>
    <submittedName>
        <fullName evidence="2">Uncharacterized protein</fullName>
    </submittedName>
</protein>
<dbReference type="EMBL" id="CADCXU010004160">
    <property type="protein sequence ID" value="CAA9995942.1"/>
    <property type="molecule type" value="Genomic_DNA"/>
</dbReference>
<evidence type="ECO:0000313" key="2">
    <source>
        <dbReference type="EMBL" id="CAA9995942.1"/>
    </source>
</evidence>
<sequence>MKFVAGLKSGPILDRLCEEDDNVQLQALYKIALKKEASIREQQGAVSEVHRLGAGRRPATASSSSQSNLPKEERRPKSGHSARTPGQCEVPPSSKAS</sequence>
<evidence type="ECO:0000313" key="3">
    <source>
        <dbReference type="Proteomes" id="UP000479000"/>
    </source>
</evidence>
<dbReference type="AlphaFoldDB" id="A0A6H5G1G9"/>
<keyword evidence="3" id="KW-1185">Reference proteome</keyword>
<feature type="non-terminal residue" evidence="2">
    <location>
        <position position="97"/>
    </location>
</feature>
<dbReference type="Proteomes" id="UP000479000">
    <property type="component" value="Unassembled WGS sequence"/>
</dbReference>
<evidence type="ECO:0000256" key="1">
    <source>
        <dbReference type="SAM" id="MobiDB-lite"/>
    </source>
</evidence>
<gene>
    <name evidence="2" type="ORF">NTEN_LOCUS2630</name>
</gene>
<accession>A0A6H5G1G9</accession>
<organism evidence="2 3">
    <name type="scientific">Nesidiocoris tenuis</name>
    <dbReference type="NCBI Taxonomy" id="355587"/>
    <lineage>
        <taxon>Eukaryota</taxon>
        <taxon>Metazoa</taxon>
        <taxon>Ecdysozoa</taxon>
        <taxon>Arthropoda</taxon>
        <taxon>Hexapoda</taxon>
        <taxon>Insecta</taxon>
        <taxon>Pterygota</taxon>
        <taxon>Neoptera</taxon>
        <taxon>Paraneoptera</taxon>
        <taxon>Hemiptera</taxon>
        <taxon>Heteroptera</taxon>
        <taxon>Panheteroptera</taxon>
        <taxon>Cimicomorpha</taxon>
        <taxon>Miridae</taxon>
        <taxon>Dicyphina</taxon>
        <taxon>Nesidiocoris</taxon>
    </lineage>
</organism>
<feature type="region of interest" description="Disordered" evidence="1">
    <location>
        <begin position="40"/>
        <end position="97"/>
    </location>
</feature>
<name>A0A6H5G1G9_9HEMI</name>
<proteinExistence type="predicted"/>
<dbReference type="OrthoDB" id="6784103at2759"/>